<proteinExistence type="predicted"/>
<dbReference type="InParanoid" id="A0A7J8GQR0"/>
<evidence type="ECO:0000313" key="2">
    <source>
        <dbReference type="Proteomes" id="UP000550707"/>
    </source>
</evidence>
<dbReference type="InterPro" id="IPR053179">
    <property type="entry name" value="LINE-1_ORF2_RT/EN"/>
</dbReference>
<comment type="caution">
    <text evidence="1">The sequence shown here is derived from an EMBL/GenBank/DDBJ whole genome shotgun (WGS) entry which is preliminary data.</text>
</comment>
<dbReference type="EMBL" id="JACASF010000008">
    <property type="protein sequence ID" value="KAF6462306.1"/>
    <property type="molecule type" value="Genomic_DNA"/>
</dbReference>
<evidence type="ECO:0000313" key="1">
    <source>
        <dbReference type="EMBL" id="KAF6462306.1"/>
    </source>
</evidence>
<gene>
    <name evidence="1" type="ORF">HJG59_011340</name>
</gene>
<sequence>MINFSCLGINVNNRGVKHKIVCEGFIGTNHHLLFPRFNAIPSKIPMTYFTELEQIFQKFIWNQKRPQIATAILKKKNKVGGITLPNFRLYCKATVIKTAWYWHIDQWNRIENTEMDQDNMLNYYLTKGARA</sequence>
<organism evidence="1 2">
    <name type="scientific">Molossus molossus</name>
    <name type="common">Pallas' mastiff bat</name>
    <name type="synonym">Vespertilio molossus</name>
    <dbReference type="NCBI Taxonomy" id="27622"/>
    <lineage>
        <taxon>Eukaryota</taxon>
        <taxon>Metazoa</taxon>
        <taxon>Chordata</taxon>
        <taxon>Craniata</taxon>
        <taxon>Vertebrata</taxon>
        <taxon>Euteleostomi</taxon>
        <taxon>Mammalia</taxon>
        <taxon>Eutheria</taxon>
        <taxon>Laurasiatheria</taxon>
        <taxon>Chiroptera</taxon>
        <taxon>Yangochiroptera</taxon>
        <taxon>Molossidae</taxon>
        <taxon>Molossus</taxon>
    </lineage>
</organism>
<dbReference type="AlphaFoldDB" id="A0A7J8GQR0"/>
<accession>A0A7J8GQR0</accession>
<keyword evidence="2" id="KW-1185">Reference proteome</keyword>
<dbReference type="Proteomes" id="UP000550707">
    <property type="component" value="Unassembled WGS sequence"/>
</dbReference>
<protein>
    <submittedName>
        <fullName evidence="1">Uncharacterized protein</fullName>
    </submittedName>
</protein>
<reference evidence="1 2" key="1">
    <citation type="journal article" date="2020" name="Nature">
        <title>Six reference-quality genomes reveal evolution of bat adaptations.</title>
        <authorList>
            <person name="Jebb D."/>
            <person name="Huang Z."/>
            <person name="Pippel M."/>
            <person name="Hughes G.M."/>
            <person name="Lavrichenko K."/>
            <person name="Devanna P."/>
            <person name="Winkler S."/>
            <person name="Jermiin L.S."/>
            <person name="Skirmuntt E.C."/>
            <person name="Katzourakis A."/>
            <person name="Burkitt-Gray L."/>
            <person name="Ray D.A."/>
            <person name="Sullivan K.A.M."/>
            <person name="Roscito J.G."/>
            <person name="Kirilenko B.M."/>
            <person name="Davalos L.M."/>
            <person name="Corthals A.P."/>
            <person name="Power M.L."/>
            <person name="Jones G."/>
            <person name="Ransome R.D."/>
            <person name="Dechmann D.K.N."/>
            <person name="Locatelli A.G."/>
            <person name="Puechmaille S.J."/>
            <person name="Fedrigo O."/>
            <person name="Jarvis E.D."/>
            <person name="Hiller M."/>
            <person name="Vernes S.C."/>
            <person name="Myers E.W."/>
            <person name="Teeling E.C."/>
        </authorList>
    </citation>
    <scope>NUCLEOTIDE SEQUENCE [LARGE SCALE GENOMIC DNA]</scope>
    <source>
        <strain evidence="1">MMolMol1</strain>
        <tissue evidence="1">Muscle</tissue>
    </source>
</reference>
<dbReference type="PANTHER" id="PTHR25952">
    <property type="entry name" value="ENDO/EXONUCLEASE/PHOSPHATASE DOMAIN-CONTAINING PROTEIN"/>
    <property type="match status" value="1"/>
</dbReference>
<dbReference type="PANTHER" id="PTHR25952:SF255">
    <property type="entry name" value="LINE-1 RETROTRANSPOSABLE ELEMENT ORF2 PROTEIN"/>
    <property type="match status" value="1"/>
</dbReference>
<name>A0A7J8GQR0_MOLMO</name>